<evidence type="ECO:0000256" key="3">
    <source>
        <dbReference type="ARBA" id="ARBA00022448"/>
    </source>
</evidence>
<keyword evidence="5" id="KW-0410">Iron transport</keyword>
<evidence type="ECO:0000256" key="11">
    <source>
        <dbReference type="ARBA" id="ARBA00023136"/>
    </source>
</evidence>
<evidence type="ECO:0000256" key="7">
    <source>
        <dbReference type="ARBA" id="ARBA00022729"/>
    </source>
</evidence>
<evidence type="ECO:0000256" key="15">
    <source>
        <dbReference type="PROSITE-ProRule" id="PRU10144"/>
    </source>
</evidence>
<evidence type="ECO:0000256" key="13">
    <source>
        <dbReference type="ARBA" id="ARBA00023237"/>
    </source>
</evidence>
<evidence type="ECO:0000256" key="1">
    <source>
        <dbReference type="ARBA" id="ARBA00004571"/>
    </source>
</evidence>
<evidence type="ECO:0000256" key="10">
    <source>
        <dbReference type="ARBA" id="ARBA00023077"/>
    </source>
</evidence>
<keyword evidence="7 17" id="KW-0732">Signal</keyword>
<dbReference type="RefSeq" id="WP_227180707.1">
    <property type="nucleotide sequence ID" value="NZ_JAJBZT010000005.1"/>
</dbReference>
<dbReference type="Gene3D" id="2.40.170.20">
    <property type="entry name" value="TonB-dependent receptor, beta-barrel domain"/>
    <property type="match status" value="1"/>
</dbReference>
<organism evidence="20 21">
    <name type="scientific">Leeia speluncae</name>
    <dbReference type="NCBI Taxonomy" id="2884804"/>
    <lineage>
        <taxon>Bacteria</taxon>
        <taxon>Pseudomonadati</taxon>
        <taxon>Pseudomonadota</taxon>
        <taxon>Betaproteobacteria</taxon>
        <taxon>Neisseriales</taxon>
        <taxon>Leeiaceae</taxon>
        <taxon>Leeia</taxon>
    </lineage>
</organism>
<feature type="short sequence motif" description="TonB C-terminal box" evidence="15">
    <location>
        <begin position="716"/>
        <end position="733"/>
    </location>
</feature>
<feature type="chain" id="PRO_5046504893" evidence="17">
    <location>
        <begin position="28"/>
        <end position="733"/>
    </location>
</feature>
<dbReference type="SUPFAM" id="SSF56935">
    <property type="entry name" value="Porins"/>
    <property type="match status" value="1"/>
</dbReference>
<evidence type="ECO:0000256" key="2">
    <source>
        <dbReference type="ARBA" id="ARBA00009810"/>
    </source>
</evidence>
<evidence type="ECO:0000256" key="17">
    <source>
        <dbReference type="SAM" id="SignalP"/>
    </source>
</evidence>
<keyword evidence="12 20" id="KW-0675">Receptor</keyword>
<dbReference type="CDD" id="cd01347">
    <property type="entry name" value="ligand_gated_channel"/>
    <property type="match status" value="1"/>
</dbReference>
<dbReference type="PROSITE" id="PS01156">
    <property type="entry name" value="TONB_DEPENDENT_REC_2"/>
    <property type="match status" value="1"/>
</dbReference>
<dbReference type="InterPro" id="IPR010917">
    <property type="entry name" value="TonB_rcpt_CS"/>
</dbReference>
<accession>A0ABS8D6U8</accession>
<evidence type="ECO:0000256" key="5">
    <source>
        <dbReference type="ARBA" id="ARBA00022496"/>
    </source>
</evidence>
<dbReference type="Pfam" id="PF00593">
    <property type="entry name" value="TonB_dep_Rec_b-barrel"/>
    <property type="match status" value="1"/>
</dbReference>
<keyword evidence="11 14" id="KW-0472">Membrane</keyword>
<protein>
    <submittedName>
        <fullName evidence="20">TonB-dependent receptor</fullName>
    </submittedName>
</protein>
<evidence type="ECO:0000256" key="12">
    <source>
        <dbReference type="ARBA" id="ARBA00023170"/>
    </source>
</evidence>
<keyword evidence="13 14" id="KW-0998">Cell outer membrane</keyword>
<name>A0ABS8D6U8_9NEIS</name>
<evidence type="ECO:0000313" key="21">
    <source>
        <dbReference type="Proteomes" id="UP001165395"/>
    </source>
</evidence>
<dbReference type="EMBL" id="JAJBZT010000005">
    <property type="protein sequence ID" value="MCB6183925.1"/>
    <property type="molecule type" value="Genomic_DNA"/>
</dbReference>
<dbReference type="InterPro" id="IPR036942">
    <property type="entry name" value="Beta-barrel_TonB_sf"/>
</dbReference>
<dbReference type="InterPro" id="IPR010105">
    <property type="entry name" value="TonB_sidphr_rcpt"/>
</dbReference>
<dbReference type="Proteomes" id="UP001165395">
    <property type="component" value="Unassembled WGS sequence"/>
</dbReference>
<feature type="signal peptide" evidence="17">
    <location>
        <begin position="1"/>
        <end position="27"/>
    </location>
</feature>
<comment type="caution">
    <text evidence="20">The sequence shown here is derived from an EMBL/GenBank/DDBJ whole genome shotgun (WGS) entry which is preliminary data.</text>
</comment>
<keyword evidence="6 14" id="KW-0812">Transmembrane</keyword>
<dbReference type="Pfam" id="PF07715">
    <property type="entry name" value="Plug"/>
    <property type="match status" value="1"/>
</dbReference>
<dbReference type="InterPro" id="IPR000531">
    <property type="entry name" value="Beta-barrel_TonB"/>
</dbReference>
<keyword evidence="3 14" id="KW-0813">Transport</keyword>
<keyword evidence="9" id="KW-0406">Ion transport</keyword>
<dbReference type="PROSITE" id="PS52016">
    <property type="entry name" value="TONB_DEPENDENT_REC_3"/>
    <property type="match status" value="1"/>
</dbReference>
<evidence type="ECO:0000256" key="16">
    <source>
        <dbReference type="RuleBase" id="RU003357"/>
    </source>
</evidence>
<comment type="subcellular location">
    <subcellularLocation>
        <location evidence="1 14">Cell outer membrane</location>
        <topology evidence="1 14">Multi-pass membrane protein</topology>
    </subcellularLocation>
</comment>
<keyword evidence="8" id="KW-0408">Iron</keyword>
<dbReference type="InterPro" id="IPR039426">
    <property type="entry name" value="TonB-dep_rcpt-like"/>
</dbReference>
<proteinExistence type="inferred from homology"/>
<keyword evidence="21" id="KW-1185">Reference proteome</keyword>
<comment type="similarity">
    <text evidence="2 14 16">Belongs to the TonB-dependent receptor family.</text>
</comment>
<evidence type="ECO:0000259" key="18">
    <source>
        <dbReference type="Pfam" id="PF00593"/>
    </source>
</evidence>
<evidence type="ECO:0000313" key="20">
    <source>
        <dbReference type="EMBL" id="MCB6183925.1"/>
    </source>
</evidence>
<evidence type="ECO:0000256" key="9">
    <source>
        <dbReference type="ARBA" id="ARBA00023065"/>
    </source>
</evidence>
<keyword evidence="4 14" id="KW-1134">Transmembrane beta strand</keyword>
<dbReference type="NCBIfam" id="TIGR01783">
    <property type="entry name" value="TonB-siderophor"/>
    <property type="match status" value="1"/>
</dbReference>
<dbReference type="Gene3D" id="2.170.130.10">
    <property type="entry name" value="TonB-dependent receptor, plug domain"/>
    <property type="match status" value="1"/>
</dbReference>
<evidence type="ECO:0000259" key="19">
    <source>
        <dbReference type="Pfam" id="PF07715"/>
    </source>
</evidence>
<feature type="domain" description="TonB-dependent receptor-like beta-barrel" evidence="18">
    <location>
        <begin position="277"/>
        <end position="701"/>
    </location>
</feature>
<evidence type="ECO:0000256" key="8">
    <source>
        <dbReference type="ARBA" id="ARBA00023004"/>
    </source>
</evidence>
<keyword evidence="10 16" id="KW-0798">TonB box</keyword>
<dbReference type="InterPro" id="IPR012910">
    <property type="entry name" value="Plug_dom"/>
</dbReference>
<dbReference type="InterPro" id="IPR037066">
    <property type="entry name" value="Plug_dom_sf"/>
</dbReference>
<reference evidence="20" key="1">
    <citation type="submission" date="2021-10" db="EMBL/GenBank/DDBJ databases">
        <title>The complete genome sequence of Leeia sp. TBRC 13508.</title>
        <authorList>
            <person name="Charoenyingcharoen P."/>
            <person name="Yukphan P."/>
        </authorList>
    </citation>
    <scope>NUCLEOTIDE SEQUENCE</scope>
    <source>
        <strain evidence="20">TBRC 13508</strain>
    </source>
</reference>
<feature type="domain" description="TonB-dependent receptor plug" evidence="19">
    <location>
        <begin position="79"/>
        <end position="176"/>
    </location>
</feature>
<sequence>MNSHKPIFPLSILVVALSAAFSQAAFADTTTPSAENPQLMETIVVNPSADASAEGLVAPYAGGQVARGGKVGILGNQDIMETPFSTTAYTSELIQDKQAKSVGDVLQNDASVRVARGYGNFQESYVIRGFSLYSDDIAYNGLYSLLPRQYIAAELFERVEVLRGASAFLNGAAPGGSGIGGAINLLPKRAGNEDLNRITTSVSTGGQTSVAADLSRRFGEDKSMGIRLNAAHRSGDTAIANENSTLNVASIGLDWRNDHARLSADIGWQENLLKAPRPNVTLGSSVTIVPAAPDSSSNYAQPWSYSNERDVFGTVRGEYDLSDQLTAWGALGMRQSNESNSLANLTVNSNDGSGTVYRFDNTRKDNILTGEAGIRGNLNTGSIAHEWTVATSFFHQETSNAYAMDYNNTLATNLYSPTTYAQPGFSGSTYYGNQLANPEKTAETNLFSLAIGDTLSAFDDKLKVTLGARQQQIKVANWAYTTHAPQATYDKQRLSPLTGVVFRVTPSTSLYANYVESLAQGPTAPSGTTNVGQMFEPYVSKQKEIGVKWDTGSTGVSLAAYSTTRPRGYTNASNVYAISGENRHKGVELNWWGEPKKGIRILGGLTYTDARQMATGSSSTEGKQVIGVAKHQATIGAEWDVPGVSGLTLDARVTKVGSSYANTSNTLKVPGWTRLDLGARYITEIGGKLTTWRLRLDNATNKSYWASVGGASDAGYLTAGAPRTLTLSASMEF</sequence>
<evidence type="ECO:0000256" key="14">
    <source>
        <dbReference type="PROSITE-ProRule" id="PRU01360"/>
    </source>
</evidence>
<evidence type="ECO:0000256" key="6">
    <source>
        <dbReference type="ARBA" id="ARBA00022692"/>
    </source>
</evidence>
<gene>
    <name evidence="20" type="ORF">LIN78_10255</name>
</gene>
<dbReference type="PANTHER" id="PTHR32552:SF82">
    <property type="entry name" value="FCUA PROTEIN"/>
    <property type="match status" value="1"/>
</dbReference>
<evidence type="ECO:0000256" key="4">
    <source>
        <dbReference type="ARBA" id="ARBA00022452"/>
    </source>
</evidence>
<dbReference type="PANTHER" id="PTHR32552">
    <property type="entry name" value="FERRICHROME IRON RECEPTOR-RELATED"/>
    <property type="match status" value="1"/>
</dbReference>